<dbReference type="OrthoDB" id="1450972at2"/>
<dbReference type="AlphaFoldDB" id="A0A1G6Q798"/>
<sequence length="80" mass="8856">MKTMTCRALGGPCDLEHHGESADDVINAQDQHLKEAEKAGDATHQEARDAMKGRWRHPKKSLGWYRDTKAAFAALPDDPA</sequence>
<keyword evidence="3" id="KW-1185">Reference proteome</keyword>
<dbReference type="Proteomes" id="UP000199034">
    <property type="component" value="Unassembled WGS sequence"/>
</dbReference>
<accession>A0A1G6Q798</accession>
<reference evidence="2 3" key="1">
    <citation type="submission" date="2016-10" db="EMBL/GenBank/DDBJ databases">
        <authorList>
            <person name="de Groot N.N."/>
        </authorList>
    </citation>
    <scope>NUCLEOTIDE SEQUENCE [LARGE SCALE GENOMIC DNA]</scope>
    <source>
        <strain evidence="2 3">CGMCC 4.6858</strain>
    </source>
</reference>
<feature type="compositionally biased region" description="Basic and acidic residues" evidence="1">
    <location>
        <begin position="37"/>
        <end position="52"/>
    </location>
</feature>
<proteinExistence type="predicted"/>
<evidence type="ECO:0008006" key="4">
    <source>
        <dbReference type="Google" id="ProtNLM"/>
    </source>
</evidence>
<name>A0A1G6Q798_9ACTN</name>
<feature type="region of interest" description="Disordered" evidence="1">
    <location>
        <begin position="37"/>
        <end position="56"/>
    </location>
</feature>
<dbReference type="Pfam" id="PF06348">
    <property type="entry name" value="DUF1059"/>
    <property type="match status" value="1"/>
</dbReference>
<protein>
    <recommendedName>
        <fullName evidence="4">DUF1059 domain-containing protein</fullName>
    </recommendedName>
</protein>
<organism evidence="2 3">
    <name type="scientific">Nocardioides lianchengensis</name>
    <dbReference type="NCBI Taxonomy" id="1045774"/>
    <lineage>
        <taxon>Bacteria</taxon>
        <taxon>Bacillati</taxon>
        <taxon>Actinomycetota</taxon>
        <taxon>Actinomycetes</taxon>
        <taxon>Propionibacteriales</taxon>
        <taxon>Nocardioidaceae</taxon>
        <taxon>Nocardioides</taxon>
    </lineage>
</organism>
<gene>
    <name evidence="2" type="ORF">SAMN05421872_104279</name>
</gene>
<evidence type="ECO:0000313" key="2">
    <source>
        <dbReference type="EMBL" id="SDC87774.1"/>
    </source>
</evidence>
<evidence type="ECO:0000313" key="3">
    <source>
        <dbReference type="Proteomes" id="UP000199034"/>
    </source>
</evidence>
<dbReference type="EMBL" id="FMZM01000004">
    <property type="protein sequence ID" value="SDC87774.1"/>
    <property type="molecule type" value="Genomic_DNA"/>
</dbReference>
<evidence type="ECO:0000256" key="1">
    <source>
        <dbReference type="SAM" id="MobiDB-lite"/>
    </source>
</evidence>
<dbReference type="InterPro" id="IPR009409">
    <property type="entry name" value="DUF1059"/>
</dbReference>
<dbReference type="STRING" id="1045774.SAMN05421872_104279"/>